<keyword evidence="3 5" id="KW-0288">FMN</keyword>
<feature type="region of interest" description="Disordered" evidence="6">
    <location>
        <begin position="1"/>
        <end position="20"/>
    </location>
</feature>
<feature type="binding site" evidence="5">
    <location>
        <begin position="221"/>
        <end position="223"/>
    </location>
    <ligand>
        <name>substrate</name>
    </ligand>
</feature>
<dbReference type="PANTHER" id="PTHR10851">
    <property type="entry name" value="PYRIDOXINE-5-PHOSPHATE OXIDASE"/>
    <property type="match status" value="1"/>
</dbReference>
<keyword evidence="2 5" id="KW-0285">Flavoprotein</keyword>
<feature type="binding site" evidence="5">
    <location>
        <begin position="102"/>
        <end position="103"/>
    </location>
    <ligand>
        <name>FMN</name>
        <dbReference type="ChEBI" id="CHEBI:58210"/>
    </ligand>
</feature>
<evidence type="ECO:0000256" key="6">
    <source>
        <dbReference type="SAM" id="MobiDB-lite"/>
    </source>
</evidence>
<evidence type="ECO:0000259" key="8">
    <source>
        <dbReference type="Pfam" id="PF10590"/>
    </source>
</evidence>
<comment type="pathway">
    <text evidence="5">Cofactor metabolism; pyridoxal 5'-phosphate salvage; pyridoxal 5'-phosphate from pyridoxine 5'-phosphate: step 1/1.</text>
</comment>
<dbReference type="PROSITE" id="PS01064">
    <property type="entry name" value="PYRIDOX_OXIDASE"/>
    <property type="match status" value="1"/>
</dbReference>
<dbReference type="PANTHER" id="PTHR10851:SF0">
    <property type="entry name" value="PYRIDOXINE-5'-PHOSPHATE OXIDASE"/>
    <property type="match status" value="1"/>
</dbReference>
<feature type="binding site" evidence="5">
    <location>
        <position position="108"/>
    </location>
    <ligand>
        <name>FMN</name>
        <dbReference type="ChEBI" id="CHEBI:58210"/>
    </ligand>
</feature>
<dbReference type="EC" id="1.4.3.5" evidence="5"/>
<dbReference type="InterPro" id="IPR011576">
    <property type="entry name" value="Pyridox_Oxase_N"/>
</dbReference>
<dbReference type="Pfam" id="PF10590">
    <property type="entry name" value="PNP_phzG_C"/>
    <property type="match status" value="1"/>
</dbReference>
<dbReference type="NCBIfam" id="TIGR00558">
    <property type="entry name" value="pdxH"/>
    <property type="match status" value="1"/>
</dbReference>
<dbReference type="NCBIfam" id="NF004231">
    <property type="entry name" value="PRK05679.1"/>
    <property type="match status" value="1"/>
</dbReference>
<evidence type="ECO:0000256" key="2">
    <source>
        <dbReference type="ARBA" id="ARBA00022630"/>
    </source>
</evidence>
<comment type="catalytic activity">
    <reaction evidence="5">
        <text>pyridoxamine 5'-phosphate + O2 + H2O = pyridoxal 5'-phosphate + H2O2 + NH4(+)</text>
        <dbReference type="Rhea" id="RHEA:15817"/>
        <dbReference type="ChEBI" id="CHEBI:15377"/>
        <dbReference type="ChEBI" id="CHEBI:15379"/>
        <dbReference type="ChEBI" id="CHEBI:16240"/>
        <dbReference type="ChEBI" id="CHEBI:28938"/>
        <dbReference type="ChEBI" id="CHEBI:58451"/>
        <dbReference type="ChEBI" id="CHEBI:597326"/>
        <dbReference type="EC" id="1.4.3.5"/>
    </reaction>
</comment>
<reference evidence="10" key="1">
    <citation type="journal article" date="2019" name="Int. J. Syst. Evol. Microbiol.">
        <title>The Global Catalogue of Microorganisms (GCM) 10K type strain sequencing project: providing services to taxonomists for standard genome sequencing and annotation.</title>
        <authorList>
            <consortium name="The Broad Institute Genomics Platform"/>
            <consortium name="The Broad Institute Genome Sequencing Center for Infectious Disease"/>
            <person name="Wu L."/>
            <person name="Ma J."/>
        </authorList>
    </citation>
    <scope>NUCLEOTIDE SEQUENCE [LARGE SCALE GENOMIC DNA]</scope>
    <source>
        <strain evidence="10">CCUG 43114</strain>
    </source>
</reference>
<dbReference type="Proteomes" id="UP001596122">
    <property type="component" value="Unassembled WGS sequence"/>
</dbReference>
<feature type="binding site" evidence="5">
    <location>
        <position position="157"/>
    </location>
    <ligand>
        <name>substrate</name>
    </ligand>
</feature>
<dbReference type="HAMAP" id="MF_01629">
    <property type="entry name" value="PdxH"/>
    <property type="match status" value="1"/>
</dbReference>
<feature type="binding site" evidence="5">
    <location>
        <position position="153"/>
    </location>
    <ligand>
        <name>substrate</name>
    </ligand>
</feature>
<comment type="function">
    <text evidence="5">Catalyzes the oxidation of either pyridoxine 5'-phosphate (PNP) or pyridoxamine 5'-phosphate (PMP) into pyridoxal 5'-phosphate (PLP).</text>
</comment>
<feature type="binding site" evidence="5">
    <location>
        <begin position="87"/>
        <end position="92"/>
    </location>
    <ligand>
        <name>FMN</name>
        <dbReference type="ChEBI" id="CHEBI:58210"/>
    </ligand>
</feature>
<feature type="domain" description="Pyridoxamine 5'-phosphate oxidase N-terminal" evidence="7">
    <location>
        <begin position="66"/>
        <end position="183"/>
    </location>
</feature>
<evidence type="ECO:0000259" key="7">
    <source>
        <dbReference type="Pfam" id="PF01243"/>
    </source>
</evidence>
<feature type="binding site" evidence="5">
    <location>
        <begin position="166"/>
        <end position="167"/>
    </location>
    <ligand>
        <name>FMN</name>
        <dbReference type="ChEBI" id="CHEBI:58210"/>
    </ligand>
</feature>
<name>A0ABW0GNM8_9MICO</name>
<dbReference type="PIRSF" id="PIRSF000190">
    <property type="entry name" value="Pyd_amn-ph_oxd"/>
    <property type="match status" value="1"/>
</dbReference>
<dbReference type="EMBL" id="JBHSLD010000007">
    <property type="protein sequence ID" value="MFC5380899.1"/>
    <property type="molecule type" value="Genomic_DNA"/>
</dbReference>
<dbReference type="InterPro" id="IPR012349">
    <property type="entry name" value="Split_barrel_FMN-bd"/>
</dbReference>
<dbReference type="RefSeq" id="WP_377002455.1">
    <property type="nucleotide sequence ID" value="NZ_JBHSLD010000007.1"/>
</dbReference>
<feature type="binding site" evidence="5">
    <location>
        <position position="92"/>
    </location>
    <ligand>
        <name>substrate</name>
    </ligand>
</feature>
<comment type="pathway">
    <text evidence="5">Cofactor metabolism; pyridoxal 5'-phosphate salvage; pyridoxal 5'-phosphate from pyridoxamine 5'-phosphate: step 1/1.</text>
</comment>
<feature type="binding site" evidence="5">
    <location>
        <position position="215"/>
    </location>
    <ligand>
        <name>FMN</name>
        <dbReference type="ChEBI" id="CHEBI:58210"/>
    </ligand>
</feature>
<dbReference type="Pfam" id="PF01243">
    <property type="entry name" value="PNPOx_N"/>
    <property type="match status" value="1"/>
</dbReference>
<keyword evidence="10" id="KW-1185">Reference proteome</keyword>
<comment type="subunit">
    <text evidence="5">Homodimer.</text>
</comment>
<proteinExistence type="inferred from homology"/>
<feature type="binding site" evidence="5">
    <location>
        <position position="225"/>
    </location>
    <ligand>
        <name>FMN</name>
        <dbReference type="ChEBI" id="CHEBI:58210"/>
    </ligand>
</feature>
<dbReference type="InterPro" id="IPR019576">
    <property type="entry name" value="Pyridoxamine_oxidase_dimer_C"/>
</dbReference>
<sequence length="253" mass="27829">MRDGPLRHAASQVVTPVSAPDTTDVTAERIRDMRVTYVAGALVERDLAATPLEQFGRWFADAVASERVVEPNAMVLSTAGPKGPSSRTVLCKGVDGAGFRLFTNLVSRKARALAADPACALLFGWHDMERQVGVRGVAEPLSRDEVRDYFVTRPYGSRIGAWASEQSSVVDGRETLEAREREMRDRFPDTGSVGDVPLPDSWGGFVVRPVEVEFWQGRPSRLHDRLVFVRPAGAEGPGWLDDATDWVVERRAP</sequence>
<comment type="similarity">
    <text evidence="1 5">Belongs to the pyridoxamine 5'-phosphate oxidase family.</text>
</comment>
<evidence type="ECO:0000256" key="1">
    <source>
        <dbReference type="ARBA" id="ARBA00007301"/>
    </source>
</evidence>
<dbReference type="InterPro" id="IPR019740">
    <property type="entry name" value="Pyridox_Oxase_CS"/>
</dbReference>
<dbReference type="SUPFAM" id="SSF50475">
    <property type="entry name" value="FMN-binding split barrel"/>
    <property type="match status" value="1"/>
</dbReference>
<comment type="caution">
    <text evidence="9">The sequence shown here is derived from an EMBL/GenBank/DDBJ whole genome shotgun (WGS) entry which is preliminary data.</text>
</comment>
<keyword evidence="4 5" id="KW-0560">Oxidoreductase</keyword>
<dbReference type="GO" id="GO:0004733">
    <property type="term" value="F:pyridoxamine phosphate oxidase activity"/>
    <property type="evidence" value="ECO:0007669"/>
    <property type="project" value="UniProtKB-EC"/>
</dbReference>
<evidence type="ECO:0000256" key="5">
    <source>
        <dbReference type="HAMAP-Rule" id="MF_01629"/>
    </source>
</evidence>
<dbReference type="Gene3D" id="2.30.110.10">
    <property type="entry name" value="Electron Transport, Fmn-binding Protein, Chain A"/>
    <property type="match status" value="1"/>
</dbReference>
<comment type="cofactor">
    <cofactor evidence="5">
        <name>FMN</name>
        <dbReference type="ChEBI" id="CHEBI:58210"/>
    </cofactor>
    <text evidence="5">Binds 1 FMN per subunit.</text>
</comment>
<evidence type="ECO:0000256" key="4">
    <source>
        <dbReference type="ARBA" id="ARBA00023002"/>
    </source>
</evidence>
<feature type="binding site" evidence="5">
    <location>
        <position position="149"/>
    </location>
    <ligand>
        <name>substrate</name>
    </ligand>
</feature>
<accession>A0ABW0GNM8</accession>
<evidence type="ECO:0000313" key="9">
    <source>
        <dbReference type="EMBL" id="MFC5380899.1"/>
    </source>
</evidence>
<dbReference type="InterPro" id="IPR000659">
    <property type="entry name" value="Pyridox_Oxase"/>
</dbReference>
<feature type="binding site" evidence="5">
    <location>
        <position position="131"/>
    </location>
    <ligand>
        <name>FMN</name>
        <dbReference type="ChEBI" id="CHEBI:58210"/>
    </ligand>
</feature>
<keyword evidence="5" id="KW-0664">Pyridoxine biosynthesis</keyword>
<evidence type="ECO:0000256" key="3">
    <source>
        <dbReference type="ARBA" id="ARBA00022643"/>
    </source>
</evidence>
<protein>
    <recommendedName>
        <fullName evidence="5">Pyridoxine/pyridoxamine 5'-phosphate oxidase</fullName>
        <ecNumber evidence="5">1.4.3.5</ecNumber>
    </recommendedName>
    <alternativeName>
        <fullName evidence="5">PNP/PMP oxidase</fullName>
        <shortName evidence="5">PNPOx</shortName>
    </alternativeName>
    <alternativeName>
        <fullName evidence="5">Pyridoxal 5'-phosphate synthase</fullName>
    </alternativeName>
</protein>
<feature type="binding site" evidence="5">
    <location>
        <position position="109"/>
    </location>
    <ligand>
        <name>FMN</name>
        <dbReference type="ChEBI" id="CHEBI:58210"/>
    </ligand>
</feature>
<gene>
    <name evidence="5 9" type="primary">pdxH</name>
    <name evidence="9" type="ORF">ACFPJ6_08860</name>
</gene>
<evidence type="ECO:0000313" key="10">
    <source>
        <dbReference type="Proteomes" id="UP001596122"/>
    </source>
</evidence>
<organism evidence="9 10">
    <name type="scientific">Aquipuribacter nitratireducens</name>
    <dbReference type="NCBI Taxonomy" id="650104"/>
    <lineage>
        <taxon>Bacteria</taxon>
        <taxon>Bacillati</taxon>
        <taxon>Actinomycetota</taxon>
        <taxon>Actinomycetes</taxon>
        <taxon>Micrococcales</taxon>
        <taxon>Intrasporangiaceae</taxon>
        <taxon>Aquipuribacter</taxon>
    </lineage>
</organism>
<comment type="catalytic activity">
    <reaction evidence="5">
        <text>pyridoxine 5'-phosphate + O2 = pyridoxal 5'-phosphate + H2O2</text>
        <dbReference type="Rhea" id="RHEA:15149"/>
        <dbReference type="ChEBI" id="CHEBI:15379"/>
        <dbReference type="ChEBI" id="CHEBI:16240"/>
        <dbReference type="ChEBI" id="CHEBI:58589"/>
        <dbReference type="ChEBI" id="CHEBI:597326"/>
        <dbReference type="EC" id="1.4.3.5"/>
    </reaction>
</comment>
<feature type="domain" description="Pyridoxine 5'-phosphate oxidase dimerisation C-terminal" evidence="8">
    <location>
        <begin position="202"/>
        <end position="253"/>
    </location>
</feature>